<dbReference type="GO" id="GO:0032259">
    <property type="term" value="P:methylation"/>
    <property type="evidence" value="ECO:0007669"/>
    <property type="project" value="InterPro"/>
</dbReference>
<organism evidence="3 4">
    <name type="scientific">Chondrus crispus</name>
    <name type="common">Carrageen Irish moss</name>
    <name type="synonym">Polymorpha crispa</name>
    <dbReference type="NCBI Taxonomy" id="2769"/>
    <lineage>
        <taxon>Eukaryota</taxon>
        <taxon>Rhodophyta</taxon>
        <taxon>Florideophyceae</taxon>
        <taxon>Rhodymeniophycidae</taxon>
        <taxon>Gigartinales</taxon>
        <taxon>Gigartinaceae</taxon>
        <taxon>Chondrus</taxon>
    </lineage>
</organism>
<dbReference type="GO" id="GO:0003676">
    <property type="term" value="F:nucleic acid binding"/>
    <property type="evidence" value="ECO:0007669"/>
    <property type="project" value="InterPro"/>
</dbReference>
<feature type="compositionally biased region" description="Polar residues" evidence="1">
    <location>
        <begin position="8"/>
        <end position="20"/>
    </location>
</feature>
<dbReference type="PROSITE" id="PS00092">
    <property type="entry name" value="N6_MTASE"/>
    <property type="match status" value="1"/>
</dbReference>
<dbReference type="PANTHER" id="PTHR18895:SF74">
    <property type="entry name" value="MTRF1L RELEASE FACTOR GLUTAMINE METHYLTRANSFERASE"/>
    <property type="match status" value="1"/>
</dbReference>
<name>R7QFK4_CHOCR</name>
<dbReference type="Pfam" id="PF05175">
    <property type="entry name" value="MTS"/>
    <property type="match status" value="1"/>
</dbReference>
<feature type="region of interest" description="Disordered" evidence="1">
    <location>
        <begin position="1"/>
        <end position="27"/>
    </location>
</feature>
<dbReference type="CDD" id="cd02440">
    <property type="entry name" value="AdoMet_MTases"/>
    <property type="match status" value="1"/>
</dbReference>
<dbReference type="GO" id="GO:0005739">
    <property type="term" value="C:mitochondrion"/>
    <property type="evidence" value="ECO:0007669"/>
    <property type="project" value="TreeGrafter"/>
</dbReference>
<dbReference type="InterPro" id="IPR050320">
    <property type="entry name" value="N5-glutamine_MTase"/>
</dbReference>
<accession>R7QFK4</accession>
<dbReference type="Proteomes" id="UP000012073">
    <property type="component" value="Unassembled WGS sequence"/>
</dbReference>
<dbReference type="InterPro" id="IPR029063">
    <property type="entry name" value="SAM-dependent_MTases_sf"/>
</dbReference>
<dbReference type="Gramene" id="CDF37312">
    <property type="protein sequence ID" value="CDF37312"/>
    <property type="gene ID" value="CHC_T00005449001"/>
</dbReference>
<gene>
    <name evidence="3" type="ORF">CHC_T00005449001</name>
</gene>
<evidence type="ECO:0000313" key="3">
    <source>
        <dbReference type="EMBL" id="CDF37312.1"/>
    </source>
</evidence>
<proteinExistence type="predicted"/>
<sequence length="470" mass="50902">MVSGNVPMPSNQLPRTSPTPVLSFPGLSPSSTSAHELRILHRSLSILVAHKPAGLPLSGSKPKTGLSILSSRHSFTAPQKPLFCPPRSISGPIIFLLSDTQSPSTVTFTLHAVVIGSPNRRIRDAVLLLSSSIPSPAGPLRLLTLSSSQPGTGLRKRLREAGCPVLGDATLSGIPARGLYVAVSRVELPELGVYVDCPLPPKFSTLVEREGRLEERRQAREVQEERHRYDDESGETKTRFLRWYFFTTNAMTPRKSSECVAMAAAGLLRETFVKGVKRSDTKGDGEVQVPRLLDLGTGCGCLMAGALLSANVDAEGVGLELSNEAGGDAKRNIQSLGLVHFAKVVQGDFTALEKSFGKEEIGFDVVISNPPYLTRKEIEFDKVGLAREPQMALLGQGGDGMGSYRAIAESLRRCPALLRYGGHVVLEVGGRRSGDSIREMFEQIAGLSFVELKVDERGFERCLVLRRHRA</sequence>
<dbReference type="STRING" id="2769.R7QFK4"/>
<protein>
    <recommendedName>
        <fullName evidence="2">Methyltransferase small domain-containing protein</fullName>
    </recommendedName>
</protein>
<dbReference type="PANTHER" id="PTHR18895">
    <property type="entry name" value="HEMK METHYLTRANSFERASE"/>
    <property type="match status" value="1"/>
</dbReference>
<dbReference type="AlphaFoldDB" id="R7QFK4"/>
<dbReference type="KEGG" id="ccp:CHC_T00005449001"/>
<keyword evidence="4" id="KW-1185">Reference proteome</keyword>
<dbReference type="GO" id="GO:0008757">
    <property type="term" value="F:S-adenosylmethionine-dependent methyltransferase activity"/>
    <property type="evidence" value="ECO:0007669"/>
    <property type="project" value="UniProtKB-ARBA"/>
</dbReference>
<dbReference type="SUPFAM" id="SSF53335">
    <property type="entry name" value="S-adenosyl-L-methionine-dependent methyltransferases"/>
    <property type="match status" value="1"/>
</dbReference>
<dbReference type="OrthoDB" id="269872at2759"/>
<dbReference type="Gene3D" id="3.40.50.150">
    <property type="entry name" value="Vaccinia Virus protein VP39"/>
    <property type="match status" value="1"/>
</dbReference>
<dbReference type="GeneID" id="17324848"/>
<evidence type="ECO:0000259" key="2">
    <source>
        <dbReference type="Pfam" id="PF05175"/>
    </source>
</evidence>
<feature type="domain" description="Methyltransferase small" evidence="2">
    <location>
        <begin position="291"/>
        <end position="379"/>
    </location>
</feature>
<dbReference type="RefSeq" id="XP_005717131.1">
    <property type="nucleotide sequence ID" value="XM_005717074.1"/>
</dbReference>
<evidence type="ECO:0000313" key="4">
    <source>
        <dbReference type="Proteomes" id="UP000012073"/>
    </source>
</evidence>
<reference evidence="4" key="1">
    <citation type="journal article" date="2013" name="Proc. Natl. Acad. Sci. U.S.A.">
        <title>Genome structure and metabolic features in the red seaweed Chondrus crispus shed light on evolution of the Archaeplastida.</title>
        <authorList>
            <person name="Collen J."/>
            <person name="Porcel B."/>
            <person name="Carre W."/>
            <person name="Ball S.G."/>
            <person name="Chaparro C."/>
            <person name="Tonon T."/>
            <person name="Barbeyron T."/>
            <person name="Michel G."/>
            <person name="Noel B."/>
            <person name="Valentin K."/>
            <person name="Elias M."/>
            <person name="Artiguenave F."/>
            <person name="Arun A."/>
            <person name="Aury J.M."/>
            <person name="Barbosa-Neto J.F."/>
            <person name="Bothwell J.H."/>
            <person name="Bouget F.Y."/>
            <person name="Brillet L."/>
            <person name="Cabello-Hurtado F."/>
            <person name="Capella-Gutierrez S."/>
            <person name="Charrier B."/>
            <person name="Cladiere L."/>
            <person name="Cock J.M."/>
            <person name="Coelho S.M."/>
            <person name="Colleoni C."/>
            <person name="Czjzek M."/>
            <person name="Da Silva C."/>
            <person name="Delage L."/>
            <person name="Denoeud F."/>
            <person name="Deschamps P."/>
            <person name="Dittami S.M."/>
            <person name="Gabaldon T."/>
            <person name="Gachon C.M."/>
            <person name="Groisillier A."/>
            <person name="Herve C."/>
            <person name="Jabbari K."/>
            <person name="Katinka M."/>
            <person name="Kloareg B."/>
            <person name="Kowalczyk N."/>
            <person name="Labadie K."/>
            <person name="Leblanc C."/>
            <person name="Lopez P.J."/>
            <person name="McLachlan D.H."/>
            <person name="Meslet-Cladiere L."/>
            <person name="Moustafa A."/>
            <person name="Nehr Z."/>
            <person name="Nyvall Collen P."/>
            <person name="Panaud O."/>
            <person name="Partensky F."/>
            <person name="Poulain J."/>
            <person name="Rensing S.A."/>
            <person name="Rousvoal S."/>
            <person name="Samson G."/>
            <person name="Symeonidi A."/>
            <person name="Weissenbach J."/>
            <person name="Zambounis A."/>
            <person name="Wincker P."/>
            <person name="Boyen C."/>
        </authorList>
    </citation>
    <scope>NUCLEOTIDE SEQUENCE [LARGE SCALE GENOMIC DNA]</scope>
    <source>
        <strain evidence="4">cv. Stackhouse</strain>
    </source>
</reference>
<dbReference type="EMBL" id="HG001831">
    <property type="protein sequence ID" value="CDF37312.1"/>
    <property type="molecule type" value="Genomic_DNA"/>
</dbReference>
<dbReference type="InterPro" id="IPR002052">
    <property type="entry name" value="DNA_methylase_N6_adenine_CS"/>
</dbReference>
<evidence type="ECO:0000256" key="1">
    <source>
        <dbReference type="SAM" id="MobiDB-lite"/>
    </source>
</evidence>
<dbReference type="InterPro" id="IPR007848">
    <property type="entry name" value="Small_mtfrase_dom"/>
</dbReference>